<feature type="signal peptide" evidence="1">
    <location>
        <begin position="1"/>
        <end position="21"/>
    </location>
</feature>
<protein>
    <recommendedName>
        <fullName evidence="4">DUF3313 domain-containing protein</fullName>
    </recommendedName>
</protein>
<proteinExistence type="predicted"/>
<dbReference type="Proteomes" id="UP000264071">
    <property type="component" value="Unassembled WGS sequence"/>
</dbReference>
<feature type="chain" id="PRO_5017707078" description="DUF3313 domain-containing protein" evidence="1">
    <location>
        <begin position="22"/>
        <end position="193"/>
    </location>
</feature>
<dbReference type="PROSITE" id="PS51257">
    <property type="entry name" value="PROKAR_LIPOPROTEIN"/>
    <property type="match status" value="1"/>
</dbReference>
<evidence type="ECO:0000256" key="1">
    <source>
        <dbReference type="SAM" id="SignalP"/>
    </source>
</evidence>
<dbReference type="EMBL" id="DPIY01000005">
    <property type="protein sequence ID" value="HCT56351.1"/>
    <property type="molecule type" value="Genomic_DNA"/>
</dbReference>
<evidence type="ECO:0000313" key="3">
    <source>
        <dbReference type="Proteomes" id="UP000264071"/>
    </source>
</evidence>
<comment type="caution">
    <text evidence="2">The sequence shown here is derived from an EMBL/GenBank/DDBJ whole genome shotgun (WGS) entry which is preliminary data.</text>
</comment>
<name>A0A3D4V5H9_9BACT</name>
<evidence type="ECO:0008006" key="4">
    <source>
        <dbReference type="Google" id="ProtNLM"/>
    </source>
</evidence>
<accession>A0A3D4V5H9</accession>
<evidence type="ECO:0000313" key="2">
    <source>
        <dbReference type="EMBL" id="HCT56351.1"/>
    </source>
</evidence>
<reference evidence="2 3" key="1">
    <citation type="journal article" date="2018" name="Nat. Biotechnol.">
        <title>A standardized bacterial taxonomy based on genome phylogeny substantially revises the tree of life.</title>
        <authorList>
            <person name="Parks D.H."/>
            <person name="Chuvochina M."/>
            <person name="Waite D.W."/>
            <person name="Rinke C."/>
            <person name="Skarshewski A."/>
            <person name="Chaumeil P.A."/>
            <person name="Hugenholtz P."/>
        </authorList>
    </citation>
    <scope>NUCLEOTIDE SEQUENCE [LARGE SCALE GENOMIC DNA]</scope>
    <source>
        <strain evidence="2">UBA8844</strain>
    </source>
</reference>
<sequence length="193" mass="20000">MSTRIGLLAIAGVTLTLGGCASSGGTSAPKSSTATSTAATPATIFQGTDRVTMYGDAPRAAERAFAADPTKVWAAVKQTFADYSIPVTVDKPDARQIGNPDFFRTRQFMGRNMTELVSCGSSMTGPNAATFRIFMSLMVSVAPDGAGKSKAGVTFVASARDMSGGHSADRLPCGSTGIVDQLFLDQVTKNLSK</sequence>
<gene>
    <name evidence="2" type="ORF">DGD08_03970</name>
</gene>
<keyword evidence="1" id="KW-0732">Signal</keyword>
<dbReference type="AlphaFoldDB" id="A0A3D4V5H9"/>
<organism evidence="2 3">
    <name type="scientific">Gemmatimonas aurantiaca</name>
    <dbReference type="NCBI Taxonomy" id="173480"/>
    <lineage>
        <taxon>Bacteria</taxon>
        <taxon>Pseudomonadati</taxon>
        <taxon>Gemmatimonadota</taxon>
        <taxon>Gemmatimonadia</taxon>
        <taxon>Gemmatimonadales</taxon>
        <taxon>Gemmatimonadaceae</taxon>
        <taxon>Gemmatimonas</taxon>
    </lineage>
</organism>